<feature type="binding site" evidence="18">
    <location>
        <position position="420"/>
    </location>
    <ligand>
        <name>acetyl-CoA</name>
        <dbReference type="ChEBI" id="CHEBI:57288"/>
    </ligand>
</feature>
<name>A0A9X1W5P8_9GAMM</name>
<evidence type="ECO:0000256" key="6">
    <source>
        <dbReference type="ARBA" id="ARBA00022695"/>
    </source>
</evidence>
<evidence type="ECO:0000256" key="13">
    <source>
        <dbReference type="ARBA" id="ARBA00023315"/>
    </source>
</evidence>
<dbReference type="SUPFAM" id="SSF53448">
    <property type="entry name" value="Nucleotide-diphospho-sugar transferases"/>
    <property type="match status" value="1"/>
</dbReference>
<dbReference type="InterPro" id="IPR005882">
    <property type="entry name" value="Bifunctional_GlmU"/>
</dbReference>
<keyword evidence="4 18" id="KW-0963">Cytoplasm</keyword>
<evidence type="ECO:0000256" key="14">
    <source>
        <dbReference type="ARBA" id="ARBA00023316"/>
    </source>
</evidence>
<dbReference type="GO" id="GO:0000902">
    <property type="term" value="P:cell morphogenesis"/>
    <property type="evidence" value="ECO:0007669"/>
    <property type="project" value="UniProtKB-UniRule"/>
</dbReference>
<sequence length="454" mass="48001">MSLDIVILAAGQGTRMRSAMPKVLHPVAGQSMLGHVIDTARALSPTAIHVVIGHGAEQVRERLSAEDVSFVMQTEQLGTGHAVAQALPALSAERVLILYGDVPLIETHTLERLLQQVGPEQLALLTVELADPTGYGRIVRGEDGRVQAIVEHKDASTQQKLIREGNTGILAVPGERLGDWLGRLSNSNAQGEYYLTDVIAMAVADGLAVATEQPLDAMEVQGANDRIQLAELERHYQQRAARRLMAQGVTLRDPARFDLRGRVTVGRDVTIDVNVILEGEVVIEDGVQIGPNCVIRDSVLRRGAHVKANSHLEGAELGAGADCGPFARLRPGAVLAAHAHVGNFVEVKNARLGEGAKAGHLAYLGDAEIGARSNIGAGTITCNYDGANKSRTVMGEDVFIGSNSSLVAPVTLGDGATTGAGSVITADVPPGTLALGRARQALIQGWTRPQKIRK</sequence>
<feature type="binding site" evidence="18">
    <location>
        <position position="73"/>
    </location>
    <ligand>
        <name>UDP-N-acetyl-alpha-D-glucosamine</name>
        <dbReference type="ChEBI" id="CHEBI:57705"/>
    </ligand>
</feature>
<evidence type="ECO:0000256" key="16">
    <source>
        <dbReference type="ARBA" id="ARBA00048493"/>
    </source>
</evidence>
<feature type="domain" description="Mannose-1-phosphate guanyltransferase C-terminal" evidence="20">
    <location>
        <begin position="260"/>
        <end position="350"/>
    </location>
</feature>
<organism evidence="21 22">
    <name type="scientific">Stutzerimonas marianensis</name>
    <dbReference type="NCBI Taxonomy" id="2929513"/>
    <lineage>
        <taxon>Bacteria</taxon>
        <taxon>Pseudomonadati</taxon>
        <taxon>Pseudomonadota</taxon>
        <taxon>Gammaproteobacteria</taxon>
        <taxon>Pseudomonadales</taxon>
        <taxon>Pseudomonadaceae</taxon>
        <taxon>Stutzerimonas</taxon>
    </lineage>
</organism>
<keyword evidence="9 18" id="KW-0460">Magnesium</keyword>
<evidence type="ECO:0000256" key="15">
    <source>
        <dbReference type="ARBA" id="ARBA00048247"/>
    </source>
</evidence>
<feature type="binding site" evidence="18">
    <location>
        <position position="224"/>
    </location>
    <ligand>
        <name>UDP-N-acetyl-alpha-D-glucosamine</name>
        <dbReference type="ChEBI" id="CHEBI:57705"/>
    </ligand>
</feature>
<comment type="similarity">
    <text evidence="3 18">In the N-terminal section; belongs to the N-acetylglucosamine-1-phosphate uridyltransferase family.</text>
</comment>
<comment type="pathway">
    <text evidence="18">Nucleotide-sugar biosynthesis; UDP-N-acetyl-alpha-D-glucosamine biosynthesis; UDP-N-acetyl-alpha-D-glucosamine from N-acetyl-alpha-D-glucosamine 1-phosphate: step 1/1.</text>
</comment>
<reference evidence="21" key="1">
    <citation type="submission" date="2022-03" db="EMBL/GenBank/DDBJ databases">
        <title>Pseudomonas marianensis sp. nov., a marine bacterium isolated from deep-sea sediments of the Mariana Trench.</title>
        <authorList>
            <person name="Wei Y."/>
        </authorList>
    </citation>
    <scope>NUCLEOTIDE SEQUENCE</scope>
    <source>
        <strain evidence="21">PS1</strain>
    </source>
</reference>
<dbReference type="Pfam" id="PF25087">
    <property type="entry name" value="GMPPB_C"/>
    <property type="match status" value="1"/>
</dbReference>
<dbReference type="Gene3D" id="2.160.10.10">
    <property type="entry name" value="Hexapeptide repeat proteins"/>
    <property type="match status" value="1"/>
</dbReference>
<comment type="subunit">
    <text evidence="18">Homotrimer.</text>
</comment>
<feature type="binding site" evidence="18">
    <location>
        <begin position="78"/>
        <end position="79"/>
    </location>
    <ligand>
        <name>UDP-N-acetyl-alpha-D-glucosamine</name>
        <dbReference type="ChEBI" id="CHEBI:57705"/>
    </ligand>
</feature>
<keyword evidence="5 18" id="KW-0808">Transferase</keyword>
<evidence type="ECO:0000256" key="17">
    <source>
        <dbReference type="ARBA" id="ARBA00049628"/>
    </source>
</evidence>
<feature type="binding site" evidence="18">
    <location>
        <position position="363"/>
    </location>
    <ligand>
        <name>UDP-N-acetyl-alpha-D-glucosamine</name>
        <dbReference type="ChEBI" id="CHEBI:57705"/>
    </ligand>
</feature>
<evidence type="ECO:0000256" key="7">
    <source>
        <dbReference type="ARBA" id="ARBA00022723"/>
    </source>
</evidence>
<keyword evidence="6 18" id="KW-0548">Nucleotidyltransferase</keyword>
<comment type="subcellular location">
    <subcellularLocation>
        <location evidence="1 18">Cytoplasm</location>
    </subcellularLocation>
</comment>
<dbReference type="CDD" id="cd02540">
    <property type="entry name" value="GT2_GlmU_N_bac"/>
    <property type="match status" value="1"/>
</dbReference>
<dbReference type="Gene3D" id="3.90.550.10">
    <property type="entry name" value="Spore Coat Polysaccharide Biosynthesis Protein SpsA, Chain A"/>
    <property type="match status" value="1"/>
</dbReference>
<feature type="binding site" evidence="18">
    <location>
        <position position="224"/>
    </location>
    <ligand>
        <name>Mg(2+)</name>
        <dbReference type="ChEBI" id="CHEBI:18420"/>
    </ligand>
</feature>
<keyword evidence="12 18" id="KW-0511">Multifunctional enzyme</keyword>
<comment type="catalytic activity">
    <reaction evidence="16 18">
        <text>N-acetyl-alpha-D-glucosamine 1-phosphate + UTP + H(+) = UDP-N-acetyl-alpha-D-glucosamine + diphosphate</text>
        <dbReference type="Rhea" id="RHEA:13509"/>
        <dbReference type="ChEBI" id="CHEBI:15378"/>
        <dbReference type="ChEBI" id="CHEBI:33019"/>
        <dbReference type="ChEBI" id="CHEBI:46398"/>
        <dbReference type="ChEBI" id="CHEBI:57705"/>
        <dbReference type="ChEBI" id="CHEBI:57776"/>
        <dbReference type="EC" id="2.7.7.23"/>
    </reaction>
</comment>
<evidence type="ECO:0000256" key="11">
    <source>
        <dbReference type="ARBA" id="ARBA00022984"/>
    </source>
</evidence>
<evidence type="ECO:0000313" key="22">
    <source>
        <dbReference type="Proteomes" id="UP001139682"/>
    </source>
</evidence>
<dbReference type="InterPro" id="IPR056729">
    <property type="entry name" value="GMPPB_C"/>
</dbReference>
<evidence type="ECO:0000256" key="4">
    <source>
        <dbReference type="ARBA" id="ARBA00022490"/>
    </source>
</evidence>
<dbReference type="GO" id="GO:0006048">
    <property type="term" value="P:UDP-N-acetylglucosamine biosynthetic process"/>
    <property type="evidence" value="ECO:0007669"/>
    <property type="project" value="InterPro"/>
</dbReference>
<feature type="domain" description="MobA-like NTP transferase" evidence="19">
    <location>
        <begin position="6"/>
        <end position="124"/>
    </location>
</feature>
<feature type="binding site" evidence="18">
    <location>
        <position position="101"/>
    </location>
    <ligand>
        <name>Mg(2+)</name>
        <dbReference type="ChEBI" id="CHEBI:18420"/>
    </ligand>
</feature>
<dbReference type="NCBIfam" id="NF010933">
    <property type="entry name" value="PRK14353.1"/>
    <property type="match status" value="1"/>
</dbReference>
<feature type="binding site" evidence="18">
    <location>
        <position position="151"/>
    </location>
    <ligand>
        <name>UDP-N-acetyl-alpha-D-glucosamine</name>
        <dbReference type="ChEBI" id="CHEBI:57705"/>
    </ligand>
</feature>
<gene>
    <name evidence="18 21" type="primary">glmU</name>
    <name evidence="21" type="ORF">MST27_20530</name>
</gene>
<comment type="catalytic activity">
    <reaction evidence="15 18">
        <text>alpha-D-glucosamine 1-phosphate + acetyl-CoA = N-acetyl-alpha-D-glucosamine 1-phosphate + CoA + H(+)</text>
        <dbReference type="Rhea" id="RHEA:13725"/>
        <dbReference type="ChEBI" id="CHEBI:15378"/>
        <dbReference type="ChEBI" id="CHEBI:57287"/>
        <dbReference type="ChEBI" id="CHEBI:57288"/>
        <dbReference type="ChEBI" id="CHEBI:57776"/>
        <dbReference type="ChEBI" id="CHEBI:58516"/>
        <dbReference type="EC" id="2.3.1.157"/>
    </reaction>
</comment>
<comment type="similarity">
    <text evidence="2 18">In the C-terminal section; belongs to the transferase hexapeptide repeat family.</text>
</comment>
<dbReference type="HAMAP" id="MF_01631">
    <property type="entry name" value="GlmU"/>
    <property type="match status" value="1"/>
</dbReference>
<dbReference type="AlphaFoldDB" id="A0A9X1W5P8"/>
<evidence type="ECO:0000259" key="20">
    <source>
        <dbReference type="Pfam" id="PF25087"/>
    </source>
</evidence>
<feature type="active site" description="Proton acceptor" evidence="18">
    <location>
        <position position="360"/>
    </location>
</feature>
<evidence type="ECO:0000256" key="3">
    <source>
        <dbReference type="ARBA" id="ARBA00007947"/>
    </source>
</evidence>
<evidence type="ECO:0000256" key="1">
    <source>
        <dbReference type="ARBA" id="ARBA00004496"/>
    </source>
</evidence>
<keyword evidence="10 18" id="KW-0133">Cell shape</keyword>
<dbReference type="InterPro" id="IPR038009">
    <property type="entry name" value="GlmU_C_LbH"/>
</dbReference>
<dbReference type="GO" id="GO:0016020">
    <property type="term" value="C:membrane"/>
    <property type="evidence" value="ECO:0007669"/>
    <property type="project" value="GOC"/>
</dbReference>
<dbReference type="RefSeq" id="WP_243607784.1">
    <property type="nucleotide sequence ID" value="NZ_JALGRD010000014.1"/>
</dbReference>
<dbReference type="NCBIfam" id="TIGR01173">
    <property type="entry name" value="glmU"/>
    <property type="match status" value="1"/>
</dbReference>
<evidence type="ECO:0000313" key="21">
    <source>
        <dbReference type="EMBL" id="MCJ0975761.1"/>
    </source>
</evidence>
<evidence type="ECO:0000256" key="10">
    <source>
        <dbReference type="ARBA" id="ARBA00022960"/>
    </source>
</evidence>
<comment type="pathway">
    <text evidence="18">Bacterial outer membrane biogenesis; LPS lipid A biosynthesis.</text>
</comment>
<keyword evidence="22" id="KW-1185">Reference proteome</keyword>
<dbReference type="InterPro" id="IPR001451">
    <property type="entry name" value="Hexapep"/>
</dbReference>
<keyword evidence="13 18" id="KW-0012">Acyltransferase</keyword>
<dbReference type="Pfam" id="PF00132">
    <property type="entry name" value="Hexapep"/>
    <property type="match status" value="1"/>
</dbReference>
<evidence type="ECO:0000256" key="8">
    <source>
        <dbReference type="ARBA" id="ARBA00022737"/>
    </source>
</evidence>
<keyword evidence="7 18" id="KW-0479">Metal-binding</keyword>
<dbReference type="GO" id="GO:0008360">
    <property type="term" value="P:regulation of cell shape"/>
    <property type="evidence" value="ECO:0007669"/>
    <property type="project" value="UniProtKB-KW"/>
</dbReference>
<evidence type="ECO:0000256" key="9">
    <source>
        <dbReference type="ARBA" id="ARBA00022842"/>
    </source>
</evidence>
<protein>
    <recommendedName>
        <fullName evidence="18">Bifunctional protein GlmU</fullName>
    </recommendedName>
    <domain>
        <recommendedName>
            <fullName evidence="18">UDP-N-acetylglucosamine pyrophosphorylase</fullName>
            <ecNumber evidence="18">2.7.7.23</ecNumber>
        </recommendedName>
        <alternativeName>
            <fullName evidence="18">N-acetylglucosamine-1-phosphate uridyltransferase</fullName>
        </alternativeName>
    </domain>
    <domain>
        <recommendedName>
            <fullName evidence="18">Glucosamine-1-phosphate N-acetyltransferase</fullName>
            <ecNumber evidence="18">2.3.1.157</ecNumber>
        </recommendedName>
    </domain>
</protein>
<feature type="binding site" evidence="18">
    <location>
        <position position="377"/>
    </location>
    <ligand>
        <name>acetyl-CoA</name>
        <dbReference type="ChEBI" id="CHEBI:57288"/>
    </ligand>
</feature>
<dbReference type="InterPro" id="IPR011004">
    <property type="entry name" value="Trimer_LpxA-like_sf"/>
</dbReference>
<keyword evidence="8 18" id="KW-0677">Repeat</keyword>
<feature type="binding site" evidence="18">
    <location>
        <position position="22"/>
    </location>
    <ligand>
        <name>UDP-N-acetyl-alpha-D-glucosamine</name>
        <dbReference type="ChEBI" id="CHEBI:57705"/>
    </ligand>
</feature>
<dbReference type="GO" id="GO:0071555">
    <property type="term" value="P:cell wall organization"/>
    <property type="evidence" value="ECO:0007669"/>
    <property type="project" value="UniProtKB-KW"/>
</dbReference>
<dbReference type="GO" id="GO:0009245">
    <property type="term" value="P:lipid A biosynthetic process"/>
    <property type="evidence" value="ECO:0007669"/>
    <property type="project" value="UniProtKB-UniRule"/>
</dbReference>
<dbReference type="InterPro" id="IPR050065">
    <property type="entry name" value="GlmU-like"/>
</dbReference>
<evidence type="ECO:0000256" key="18">
    <source>
        <dbReference type="HAMAP-Rule" id="MF_01631"/>
    </source>
</evidence>
<dbReference type="EC" id="2.7.7.23" evidence="18"/>
<feature type="binding site" evidence="18">
    <location>
        <position position="136"/>
    </location>
    <ligand>
        <name>UDP-N-acetyl-alpha-D-glucosamine</name>
        <dbReference type="ChEBI" id="CHEBI:57705"/>
    </ligand>
</feature>
<evidence type="ECO:0000256" key="12">
    <source>
        <dbReference type="ARBA" id="ARBA00023268"/>
    </source>
</evidence>
<dbReference type="Proteomes" id="UP001139682">
    <property type="component" value="Unassembled WGS sequence"/>
</dbReference>
<feature type="binding site" evidence="18">
    <location>
        <begin position="99"/>
        <end position="101"/>
    </location>
    <ligand>
        <name>UDP-N-acetyl-alpha-D-glucosamine</name>
        <dbReference type="ChEBI" id="CHEBI:57705"/>
    </ligand>
</feature>
<feature type="region of interest" description="Linker" evidence="18">
    <location>
        <begin position="227"/>
        <end position="247"/>
    </location>
</feature>
<keyword evidence="11 18" id="KW-0573">Peptidoglycan synthesis</keyword>
<dbReference type="InterPro" id="IPR029044">
    <property type="entry name" value="Nucleotide-diphossugar_trans"/>
</dbReference>
<feature type="binding site" evidence="18">
    <location>
        <position position="348"/>
    </location>
    <ligand>
        <name>UDP-N-acetyl-alpha-D-glucosamine</name>
        <dbReference type="ChEBI" id="CHEBI:57705"/>
    </ligand>
</feature>
<feature type="binding site" evidence="18">
    <location>
        <begin position="8"/>
        <end position="11"/>
    </location>
    <ligand>
        <name>UDP-N-acetyl-alpha-D-glucosamine</name>
        <dbReference type="ChEBI" id="CHEBI:57705"/>
    </ligand>
</feature>
<dbReference type="GO" id="GO:0009252">
    <property type="term" value="P:peptidoglycan biosynthetic process"/>
    <property type="evidence" value="ECO:0007669"/>
    <property type="project" value="UniProtKB-UniRule"/>
</dbReference>
<comment type="caution">
    <text evidence="21">The sequence shown here is derived from an EMBL/GenBank/DDBJ whole genome shotgun (WGS) entry which is preliminary data.</text>
</comment>
<dbReference type="InterPro" id="IPR025877">
    <property type="entry name" value="MobA-like_NTP_Trfase"/>
</dbReference>
<evidence type="ECO:0000256" key="2">
    <source>
        <dbReference type="ARBA" id="ARBA00007707"/>
    </source>
</evidence>
<comment type="function">
    <text evidence="17 18">Catalyzes the last two sequential reactions in the de novo biosynthetic pathway for UDP-N-acetylglucosamine (UDP-GlcNAc). The C-terminal domain catalyzes the transfer of acetyl group from acetyl coenzyme A to glucosamine-1-phosphate (GlcN-1-P) to produce N-acetylglucosamine-1-phosphate (GlcNAc-1-P), which is converted into UDP-GlcNAc by the transfer of uridine 5-monophosphate (from uridine 5-triphosphate), a reaction catalyzed by the N-terminal domain.</text>
</comment>
<feature type="region of interest" description="Pyrophosphorylase" evidence="18">
    <location>
        <begin position="1"/>
        <end position="226"/>
    </location>
</feature>
<feature type="binding site" evidence="18">
    <location>
        <position position="437"/>
    </location>
    <ligand>
        <name>acetyl-CoA</name>
        <dbReference type="ChEBI" id="CHEBI:57288"/>
    </ligand>
</feature>
<keyword evidence="14 18" id="KW-0961">Cell wall biogenesis/degradation</keyword>
<feature type="binding site" evidence="18">
    <location>
        <position position="374"/>
    </location>
    <ligand>
        <name>UDP-N-acetyl-alpha-D-glucosamine</name>
        <dbReference type="ChEBI" id="CHEBI:57705"/>
    </ligand>
</feature>
<dbReference type="PANTHER" id="PTHR43584:SF3">
    <property type="entry name" value="BIFUNCTIONAL PROTEIN GLMU"/>
    <property type="match status" value="1"/>
</dbReference>
<accession>A0A9X1W5P8</accession>
<evidence type="ECO:0000259" key="19">
    <source>
        <dbReference type="Pfam" id="PF12804"/>
    </source>
</evidence>
<dbReference type="PANTHER" id="PTHR43584">
    <property type="entry name" value="NUCLEOTIDYL TRANSFERASE"/>
    <property type="match status" value="1"/>
</dbReference>
<feature type="binding site" evidence="18">
    <location>
        <position position="402"/>
    </location>
    <ligand>
        <name>acetyl-CoA</name>
        <dbReference type="ChEBI" id="CHEBI:57288"/>
    </ligand>
</feature>
<dbReference type="GO" id="GO:0019134">
    <property type="term" value="F:glucosamine-1-phosphate N-acetyltransferase activity"/>
    <property type="evidence" value="ECO:0007669"/>
    <property type="project" value="UniProtKB-UniRule"/>
</dbReference>
<feature type="binding site" evidence="18">
    <location>
        <position position="166"/>
    </location>
    <ligand>
        <name>UDP-N-acetyl-alpha-D-glucosamine</name>
        <dbReference type="ChEBI" id="CHEBI:57705"/>
    </ligand>
</feature>
<proteinExistence type="inferred from homology"/>
<dbReference type="GO" id="GO:0003977">
    <property type="term" value="F:UDP-N-acetylglucosamine diphosphorylase activity"/>
    <property type="evidence" value="ECO:0007669"/>
    <property type="project" value="UniProtKB-UniRule"/>
</dbReference>
<comment type="pathway">
    <text evidence="18">Nucleotide-sugar biosynthesis; UDP-N-acetyl-alpha-D-glucosamine biosynthesis; N-acetyl-alpha-D-glucosamine 1-phosphate from alpha-D-glucosamine 6-phosphate (route II): step 2/2.</text>
</comment>
<feature type="binding site" evidence="18">
    <location>
        <position position="330"/>
    </location>
    <ligand>
        <name>UDP-N-acetyl-alpha-D-glucosamine</name>
        <dbReference type="ChEBI" id="CHEBI:57705"/>
    </ligand>
</feature>
<dbReference type="EC" id="2.3.1.157" evidence="18"/>
<feature type="binding site" evidence="18">
    <location>
        <begin position="383"/>
        <end position="384"/>
    </location>
    <ligand>
        <name>acetyl-CoA</name>
        <dbReference type="ChEBI" id="CHEBI:57288"/>
    </ligand>
</feature>
<dbReference type="CDD" id="cd03353">
    <property type="entry name" value="LbH_GlmU_C"/>
    <property type="match status" value="1"/>
</dbReference>
<dbReference type="GO" id="GO:0000287">
    <property type="term" value="F:magnesium ion binding"/>
    <property type="evidence" value="ECO:0007669"/>
    <property type="project" value="UniProtKB-UniRule"/>
</dbReference>
<dbReference type="GO" id="GO:0005737">
    <property type="term" value="C:cytoplasm"/>
    <property type="evidence" value="ECO:0007669"/>
    <property type="project" value="UniProtKB-SubCell"/>
</dbReference>
<dbReference type="SUPFAM" id="SSF51161">
    <property type="entry name" value="Trimeric LpxA-like enzymes"/>
    <property type="match status" value="1"/>
</dbReference>
<feature type="region of interest" description="N-acetyltransferase" evidence="18">
    <location>
        <begin position="248"/>
        <end position="454"/>
    </location>
</feature>
<evidence type="ECO:0000256" key="5">
    <source>
        <dbReference type="ARBA" id="ARBA00022679"/>
    </source>
</evidence>
<dbReference type="EMBL" id="JALGRD010000014">
    <property type="protein sequence ID" value="MCJ0975761.1"/>
    <property type="molecule type" value="Genomic_DNA"/>
</dbReference>
<comment type="cofactor">
    <cofactor evidence="18">
        <name>Mg(2+)</name>
        <dbReference type="ChEBI" id="CHEBI:18420"/>
    </cofactor>
    <text evidence="18">Binds 1 Mg(2+) ion per subunit.</text>
</comment>
<dbReference type="Pfam" id="PF12804">
    <property type="entry name" value="NTP_transf_3"/>
    <property type="match status" value="1"/>
</dbReference>